<comment type="cofactor">
    <cofactor evidence="1">
        <name>Mg(2+)</name>
        <dbReference type="ChEBI" id="CHEBI:18420"/>
    </cofactor>
</comment>
<evidence type="ECO:0000256" key="22">
    <source>
        <dbReference type="ARBA" id="ARBA00044678"/>
    </source>
</evidence>
<evidence type="ECO:0000256" key="6">
    <source>
        <dbReference type="ARBA" id="ARBA00022490"/>
    </source>
</evidence>
<dbReference type="PANTHER" id="PTHR11276:SF42">
    <property type="entry name" value="DNA POLYMERASE BETA"/>
    <property type="match status" value="1"/>
</dbReference>
<comment type="function">
    <text evidence="23">Repair polymerase that plays a key role in base-excision repair. During this process, the damaged base is excised by specific DNA glycosylases, the DNA backbone is nicked at the abasic site by an apurinic/apyrimidic (AP) endonuclease, and POLB removes 5'-deoxyribose-phosphate from the preincised AP site acting as a 5'-deoxyribose-phosphate lyase (5'-dRP lyase); through its DNA polymerase activity, it adds one nucleotide to the 3' end of the arising single-nucleotide gap. Conducts 'gap-filling' DNA synthesis in a stepwise distributive fashion rather than in a processive fashion as for other DNA polymerases. It is also able to cleave sugar-phosphate bonds 3' to an intact AP site, acting as an AP lyase.</text>
</comment>
<gene>
    <name evidence="29" type="ORF">g.8969</name>
</gene>
<dbReference type="SUPFAM" id="SSF81301">
    <property type="entry name" value="Nucleotidyltransferase"/>
    <property type="match status" value="1"/>
</dbReference>
<evidence type="ECO:0000256" key="9">
    <source>
        <dbReference type="ARBA" id="ARBA00022695"/>
    </source>
</evidence>
<evidence type="ECO:0000256" key="13">
    <source>
        <dbReference type="ARBA" id="ARBA00022842"/>
    </source>
</evidence>
<dbReference type="InterPro" id="IPR018944">
    <property type="entry name" value="DNA_pol_lambd_fingers_domain"/>
</dbReference>
<keyword evidence="13" id="KW-0460">Magnesium</keyword>
<dbReference type="Pfam" id="PF14792">
    <property type="entry name" value="DNA_pol_B_palm"/>
    <property type="match status" value="1"/>
</dbReference>
<keyword evidence="11" id="KW-0479">Metal-binding</keyword>
<evidence type="ECO:0000256" key="25">
    <source>
        <dbReference type="PIRSR" id="PIRSR622312-50"/>
    </source>
</evidence>
<comment type="function">
    <text evidence="26">DNA polymerase that functions in several pathways of DNA repair. Involved in base excision repair (BER) responsible for repair of lesions that give rise to abasic (AP) sites in DNA. Also contributes to DNA double-strand break repair by non-homologous end joining and homologous recombination. Has both template-dependent and template-independent (terminal transferase) DNA polymerase activities. Has also a 5'-deoxyribose-5-phosphate lyase (dRP lyase) activity.</text>
</comment>
<dbReference type="FunFam" id="1.10.150.20:FF:000026">
    <property type="entry name" value="DNA polymerase beta"/>
    <property type="match status" value="1"/>
</dbReference>
<feature type="domain" description="Helix-hairpin-helix DNA-binding motif class 1" evidence="27">
    <location>
        <begin position="155"/>
        <end position="174"/>
    </location>
</feature>
<reference evidence="29" key="1">
    <citation type="submission" date="2015-11" db="EMBL/GenBank/DDBJ databases">
        <title>De novo transcriptome assembly of four potential Pierce s Disease insect vectors from Arizona vineyards.</title>
        <authorList>
            <person name="Tassone E.E."/>
        </authorList>
    </citation>
    <scope>NUCLEOTIDE SEQUENCE</scope>
</reference>
<dbReference type="InterPro" id="IPR002054">
    <property type="entry name" value="DNA-dir_DNA_pol_X"/>
</dbReference>
<keyword evidence="17" id="KW-0238">DNA-binding</keyword>
<dbReference type="GO" id="GO:0003677">
    <property type="term" value="F:DNA binding"/>
    <property type="evidence" value="ECO:0007669"/>
    <property type="project" value="UniProtKB-UniRule"/>
</dbReference>
<keyword evidence="20 26" id="KW-0539">Nucleus</keyword>
<sequence>FVSFIVTWDSITNNITGVGGSQTRVRSNNKTNWIFPCRSRIGIKNTANKSKTHIVMSKRKAPSSENNPNHDFCDFLTELANYERNVNRNIYKYNAYRKAASSLAAHKTRVTSGKEARKLEGVGEKVAEKIDEFLKTGHLKKLDKIRENGTNDSINLLTRVSGIGPVKAKELVDAGITTLADLKKNSDKLTHHQLIGLKYFEDFEKRIPREEISQIETVIRDSVIEMDPKHLITVCGSYRRGLPSSGDVDVLITHPNFTSADKGKTGKAKAAKLLSAIVSLLEDKKLITETISHGDVKFMGACRVGEVTRRLDLRIVPYDQYHCATLYFTGSDMFNKEMRAHALQQGFTLNEYSLRPLGSTGVPGEALPVTSEQDIFEYIDYPYKTPEERSV</sequence>
<evidence type="ECO:0000256" key="7">
    <source>
        <dbReference type="ARBA" id="ARBA00022634"/>
    </source>
</evidence>
<dbReference type="GO" id="GO:0006284">
    <property type="term" value="P:base-excision repair"/>
    <property type="evidence" value="ECO:0007669"/>
    <property type="project" value="TreeGrafter"/>
</dbReference>
<evidence type="ECO:0000313" key="29">
    <source>
        <dbReference type="EMBL" id="JAS61887.1"/>
    </source>
</evidence>
<dbReference type="EMBL" id="GECZ01007882">
    <property type="protein sequence ID" value="JAS61887.1"/>
    <property type="molecule type" value="Transcribed_RNA"/>
</dbReference>
<dbReference type="PANTHER" id="PTHR11276">
    <property type="entry name" value="DNA POLYMERASE TYPE-X FAMILY MEMBER"/>
    <property type="match status" value="1"/>
</dbReference>
<dbReference type="AlphaFoldDB" id="A0A1B6GHI0"/>
<dbReference type="GO" id="GO:0051575">
    <property type="term" value="F:5'-deoxyribose-5-phosphate lyase activity"/>
    <property type="evidence" value="ECO:0007669"/>
    <property type="project" value="RHEA"/>
</dbReference>
<keyword evidence="18 26" id="KW-0234">DNA repair</keyword>
<dbReference type="Pfam" id="PF14716">
    <property type="entry name" value="HHH_8"/>
    <property type="match status" value="1"/>
</dbReference>
<evidence type="ECO:0000256" key="16">
    <source>
        <dbReference type="ARBA" id="ARBA00023053"/>
    </source>
</evidence>
<feature type="domain" description="DNA-directed DNA polymerase X" evidence="28">
    <location>
        <begin position="67"/>
        <end position="390"/>
    </location>
</feature>
<dbReference type="InterPro" id="IPR002008">
    <property type="entry name" value="DNA_pol_X_beta-like"/>
</dbReference>
<keyword evidence="9 26" id="KW-0548">Nucleotidyltransferase</keyword>
<dbReference type="SMART" id="SM00278">
    <property type="entry name" value="HhH1"/>
    <property type="match status" value="2"/>
</dbReference>
<evidence type="ECO:0000256" key="18">
    <source>
        <dbReference type="ARBA" id="ARBA00023204"/>
    </source>
</evidence>
<dbReference type="InterPro" id="IPR043519">
    <property type="entry name" value="NT_sf"/>
</dbReference>
<dbReference type="Pfam" id="PF14791">
    <property type="entry name" value="DNA_pol_B_thumb"/>
    <property type="match status" value="1"/>
</dbReference>
<dbReference type="PROSITE" id="PS00522">
    <property type="entry name" value="DNA_POLYMERASE_X"/>
    <property type="match status" value="1"/>
</dbReference>
<dbReference type="GO" id="GO:0046872">
    <property type="term" value="F:metal ion binding"/>
    <property type="evidence" value="ECO:0007669"/>
    <property type="project" value="UniProtKB-UniRule"/>
</dbReference>
<evidence type="ECO:0000256" key="23">
    <source>
        <dbReference type="ARBA" id="ARBA00045548"/>
    </source>
</evidence>
<dbReference type="SMART" id="SM00483">
    <property type="entry name" value="POLXc"/>
    <property type="match status" value="1"/>
</dbReference>
<keyword evidence="6" id="KW-0963">Cytoplasm</keyword>
<evidence type="ECO:0000256" key="17">
    <source>
        <dbReference type="ARBA" id="ARBA00023125"/>
    </source>
</evidence>
<dbReference type="FunFam" id="3.30.210.10:FF:000002">
    <property type="entry name" value="DNA polymerase"/>
    <property type="match status" value="1"/>
</dbReference>
<feature type="active site" description="Nucleophile; Schiff-base intermediate with DNA; for 5'-dRP lyase activity" evidence="25">
    <location>
        <position position="129"/>
    </location>
</feature>
<dbReference type="CDD" id="cd00141">
    <property type="entry name" value="NT_POLXc"/>
    <property type="match status" value="1"/>
</dbReference>
<evidence type="ECO:0000256" key="2">
    <source>
        <dbReference type="ARBA" id="ARBA00004123"/>
    </source>
</evidence>
<evidence type="ECO:0000256" key="1">
    <source>
        <dbReference type="ARBA" id="ARBA00001946"/>
    </source>
</evidence>
<dbReference type="InterPro" id="IPR022312">
    <property type="entry name" value="DNA_pol_X"/>
</dbReference>
<evidence type="ECO:0000259" key="27">
    <source>
        <dbReference type="SMART" id="SM00278"/>
    </source>
</evidence>
<dbReference type="PRINTS" id="PR00869">
    <property type="entry name" value="DNAPOLX"/>
</dbReference>
<dbReference type="PRINTS" id="PR00870">
    <property type="entry name" value="DNAPOLXBETA"/>
</dbReference>
<evidence type="ECO:0000256" key="21">
    <source>
        <dbReference type="ARBA" id="ARBA00044632"/>
    </source>
</evidence>
<comment type="subcellular location">
    <subcellularLocation>
        <location evidence="3">Cytoplasm</location>
    </subcellularLocation>
    <subcellularLocation>
        <location evidence="2 26">Nucleus</location>
    </subcellularLocation>
</comment>
<proteinExistence type="inferred from homology"/>
<dbReference type="Pfam" id="PF10391">
    <property type="entry name" value="DNA_pol_lambd_f"/>
    <property type="match status" value="1"/>
</dbReference>
<dbReference type="Gene3D" id="1.10.150.110">
    <property type="entry name" value="DNA polymerase beta, N-terminal domain-like"/>
    <property type="match status" value="1"/>
</dbReference>
<dbReference type="SUPFAM" id="SSF81585">
    <property type="entry name" value="PsbU/PolX domain-like"/>
    <property type="match status" value="1"/>
</dbReference>
<evidence type="ECO:0000256" key="8">
    <source>
        <dbReference type="ARBA" id="ARBA00022679"/>
    </source>
</evidence>
<evidence type="ECO:0000256" key="3">
    <source>
        <dbReference type="ARBA" id="ARBA00004496"/>
    </source>
</evidence>
<dbReference type="GO" id="GO:0005634">
    <property type="term" value="C:nucleus"/>
    <property type="evidence" value="ECO:0007669"/>
    <property type="project" value="UniProtKB-SubCell"/>
</dbReference>
<keyword evidence="12 26" id="KW-0227">DNA damage</keyword>
<dbReference type="SUPFAM" id="SSF47802">
    <property type="entry name" value="DNA polymerase beta, N-terminal domain-like"/>
    <property type="match status" value="1"/>
</dbReference>
<keyword evidence="16" id="KW-0915">Sodium</keyword>
<evidence type="ECO:0000256" key="4">
    <source>
        <dbReference type="ARBA" id="ARBA00008323"/>
    </source>
</evidence>
<feature type="domain" description="Helix-hairpin-helix DNA-binding motif class 1" evidence="27">
    <location>
        <begin position="114"/>
        <end position="133"/>
    </location>
</feature>
<evidence type="ECO:0000256" key="11">
    <source>
        <dbReference type="ARBA" id="ARBA00022723"/>
    </source>
</evidence>
<keyword evidence="15 26" id="KW-0239">DNA-directed DNA polymerase</keyword>
<comment type="similarity">
    <text evidence="4 26">Belongs to the DNA polymerase type-X family.</text>
</comment>
<comment type="catalytic activity">
    <reaction evidence="24 26">
        <text>DNA(n) + a 2'-deoxyribonucleoside 5'-triphosphate = DNA(n+1) + diphosphate</text>
        <dbReference type="Rhea" id="RHEA:22508"/>
        <dbReference type="Rhea" id="RHEA-COMP:17339"/>
        <dbReference type="Rhea" id="RHEA-COMP:17340"/>
        <dbReference type="ChEBI" id="CHEBI:33019"/>
        <dbReference type="ChEBI" id="CHEBI:61560"/>
        <dbReference type="ChEBI" id="CHEBI:173112"/>
        <dbReference type="EC" id="2.7.7.7"/>
    </reaction>
</comment>
<evidence type="ECO:0000256" key="14">
    <source>
        <dbReference type="ARBA" id="ARBA00022843"/>
    </source>
</evidence>
<dbReference type="InterPro" id="IPR028207">
    <property type="entry name" value="DNA_pol_B_palm_palm"/>
</dbReference>
<dbReference type="GO" id="GO:0003887">
    <property type="term" value="F:DNA-directed DNA polymerase activity"/>
    <property type="evidence" value="ECO:0007669"/>
    <property type="project" value="UniProtKB-UniRule"/>
</dbReference>
<keyword evidence="8 26" id="KW-0808">Transferase</keyword>
<keyword evidence="7" id="KW-0237">DNA synthesis</keyword>
<feature type="non-terminal residue" evidence="29">
    <location>
        <position position="1"/>
    </location>
</feature>
<keyword evidence="10" id="KW-0235">DNA replication</keyword>
<evidence type="ECO:0000256" key="24">
    <source>
        <dbReference type="ARBA" id="ARBA00049244"/>
    </source>
</evidence>
<dbReference type="InterPro" id="IPR029398">
    <property type="entry name" value="PolB_thumb"/>
</dbReference>
<dbReference type="InterPro" id="IPR027421">
    <property type="entry name" value="DNA_pol_lamdba_lyase_dom_sf"/>
</dbReference>
<dbReference type="EC" id="2.7.7.7" evidence="26"/>
<organism evidence="29">
    <name type="scientific">Cuerna arida</name>
    <dbReference type="NCBI Taxonomy" id="1464854"/>
    <lineage>
        <taxon>Eukaryota</taxon>
        <taxon>Metazoa</taxon>
        <taxon>Ecdysozoa</taxon>
        <taxon>Arthropoda</taxon>
        <taxon>Hexapoda</taxon>
        <taxon>Insecta</taxon>
        <taxon>Pterygota</taxon>
        <taxon>Neoptera</taxon>
        <taxon>Paraneoptera</taxon>
        <taxon>Hemiptera</taxon>
        <taxon>Auchenorrhyncha</taxon>
        <taxon>Membracoidea</taxon>
        <taxon>Cicadellidae</taxon>
        <taxon>Cicadellinae</taxon>
        <taxon>Proconiini</taxon>
        <taxon>Cuerna</taxon>
    </lineage>
</organism>
<dbReference type="InterPro" id="IPR019843">
    <property type="entry name" value="DNA_pol-X_BS"/>
</dbReference>
<evidence type="ECO:0000256" key="26">
    <source>
        <dbReference type="RuleBase" id="RU366014"/>
    </source>
</evidence>
<evidence type="ECO:0000259" key="28">
    <source>
        <dbReference type="SMART" id="SM00483"/>
    </source>
</evidence>
<keyword evidence="19" id="KW-0456">Lyase</keyword>
<name>A0A1B6GHI0_9HEMI</name>
<dbReference type="Gene3D" id="3.30.460.10">
    <property type="entry name" value="Beta Polymerase, domain 2"/>
    <property type="match status" value="1"/>
</dbReference>
<dbReference type="GO" id="GO:0005737">
    <property type="term" value="C:cytoplasm"/>
    <property type="evidence" value="ECO:0007669"/>
    <property type="project" value="UniProtKB-SubCell"/>
</dbReference>
<dbReference type="Gene3D" id="1.10.150.20">
    <property type="entry name" value="5' to 3' exonuclease, C-terminal subdomain"/>
    <property type="match status" value="1"/>
</dbReference>
<comment type="catalytic activity">
    <reaction evidence="21">
        <text>2'-deoxyribonucleotide-(2'-deoxyribose 5'-phosphate)-2'-deoxyribonucleotide-DNA = a 3'-end 2'-deoxyribonucleotide-(2,3-dehydro-2,3-deoxyribose 5'-phosphate)-DNA + a 5'-end 5'-phospho-2'-deoxyribonucleoside-DNA + H(+)</text>
        <dbReference type="Rhea" id="RHEA:66592"/>
        <dbReference type="Rhea" id="RHEA-COMP:13180"/>
        <dbReference type="Rhea" id="RHEA-COMP:16897"/>
        <dbReference type="Rhea" id="RHEA-COMP:17067"/>
        <dbReference type="ChEBI" id="CHEBI:15378"/>
        <dbReference type="ChEBI" id="CHEBI:136412"/>
        <dbReference type="ChEBI" id="CHEBI:157695"/>
        <dbReference type="ChEBI" id="CHEBI:167181"/>
        <dbReference type="EC" id="4.2.99.18"/>
    </reaction>
</comment>
<dbReference type="InterPro" id="IPR010996">
    <property type="entry name" value="HHH_MUS81"/>
</dbReference>
<dbReference type="InterPro" id="IPR037160">
    <property type="entry name" value="DNA_Pol_thumb_sf"/>
</dbReference>
<evidence type="ECO:0000256" key="15">
    <source>
        <dbReference type="ARBA" id="ARBA00022932"/>
    </source>
</evidence>
<accession>A0A1B6GHI0</accession>
<dbReference type="GO" id="GO:0140078">
    <property type="term" value="F:class I DNA-(apurinic or apyrimidinic site) endonuclease activity"/>
    <property type="evidence" value="ECO:0007669"/>
    <property type="project" value="UniProtKB-EC"/>
</dbReference>
<dbReference type="FunFam" id="1.10.150.110:FF:000005">
    <property type="entry name" value="DNA polymerase POL4"/>
    <property type="match status" value="1"/>
</dbReference>
<evidence type="ECO:0000256" key="10">
    <source>
        <dbReference type="ARBA" id="ARBA00022705"/>
    </source>
</evidence>
<keyword evidence="5" id="KW-0488">Methylation</keyword>
<keyword evidence="14" id="KW-0832">Ubl conjugation</keyword>
<evidence type="ECO:0000256" key="12">
    <source>
        <dbReference type="ARBA" id="ARBA00022763"/>
    </source>
</evidence>
<dbReference type="GO" id="GO:0006303">
    <property type="term" value="P:double-strand break repair via nonhomologous end joining"/>
    <property type="evidence" value="ECO:0007669"/>
    <property type="project" value="TreeGrafter"/>
</dbReference>
<protein>
    <recommendedName>
        <fullName evidence="26">DNA polymerase</fullName>
        <ecNumber evidence="26">2.7.7.7</ecNumber>
    </recommendedName>
</protein>
<dbReference type="InterPro" id="IPR003583">
    <property type="entry name" value="Hlx-hairpin-Hlx_DNA-bd_motif"/>
</dbReference>
<evidence type="ECO:0000256" key="20">
    <source>
        <dbReference type="ARBA" id="ARBA00023242"/>
    </source>
</evidence>
<evidence type="ECO:0000256" key="19">
    <source>
        <dbReference type="ARBA" id="ARBA00023239"/>
    </source>
</evidence>
<evidence type="ECO:0000256" key="5">
    <source>
        <dbReference type="ARBA" id="ARBA00022481"/>
    </source>
</evidence>
<dbReference type="Gene3D" id="3.30.210.10">
    <property type="entry name" value="DNA polymerase, thumb domain"/>
    <property type="match status" value="1"/>
</dbReference>
<comment type="catalytic activity">
    <reaction evidence="22">
        <text>a 5'-end 2'-deoxyribose-2'-deoxyribonucleotide-DNA = (2E,4S)-4-hydroxypenten-2-al-5-phosphate + a 5'-end 5'-phospho-2'-deoxyribonucleoside-DNA + H(+)</text>
        <dbReference type="Rhea" id="RHEA:76255"/>
        <dbReference type="Rhea" id="RHEA-COMP:13180"/>
        <dbReference type="Rhea" id="RHEA-COMP:18657"/>
        <dbReference type="ChEBI" id="CHEBI:15378"/>
        <dbReference type="ChEBI" id="CHEBI:136412"/>
        <dbReference type="ChEBI" id="CHEBI:195194"/>
        <dbReference type="ChEBI" id="CHEBI:195195"/>
    </reaction>
</comment>